<dbReference type="AlphaFoldDB" id="A0A1S8TVY1"/>
<dbReference type="SMART" id="SM00938">
    <property type="entry name" value="P-II"/>
    <property type="match status" value="1"/>
</dbReference>
<dbReference type="OrthoDB" id="9802729at2"/>
<dbReference type="PROSITE" id="PS00638">
    <property type="entry name" value="PII_GLNB_CTER"/>
    <property type="match status" value="1"/>
</dbReference>
<dbReference type="PRINTS" id="PR00340">
    <property type="entry name" value="PIIGLNB"/>
</dbReference>
<dbReference type="InterPro" id="IPR011322">
    <property type="entry name" value="N-reg_PII-like_a/b"/>
</dbReference>
<dbReference type="PANTHER" id="PTHR30115">
    <property type="entry name" value="NITROGEN REGULATORY PROTEIN P-II"/>
    <property type="match status" value="1"/>
</dbReference>
<evidence type="ECO:0000313" key="3">
    <source>
        <dbReference type="Proteomes" id="UP000190890"/>
    </source>
</evidence>
<dbReference type="GO" id="GO:0006808">
    <property type="term" value="P:regulation of nitrogen utilization"/>
    <property type="evidence" value="ECO:0007669"/>
    <property type="project" value="InterPro"/>
</dbReference>
<name>A0A1S8TVY1_9CLOT</name>
<dbReference type="PROSITE" id="PS51343">
    <property type="entry name" value="PII_GLNB_DOM"/>
    <property type="match status" value="1"/>
</dbReference>
<dbReference type="GO" id="GO:0030234">
    <property type="term" value="F:enzyme regulator activity"/>
    <property type="evidence" value="ECO:0007669"/>
    <property type="project" value="InterPro"/>
</dbReference>
<dbReference type="Proteomes" id="UP000190890">
    <property type="component" value="Unassembled WGS sequence"/>
</dbReference>
<keyword evidence="3" id="KW-1185">Reference proteome</keyword>
<organism evidence="2 3">
    <name type="scientific">Clostridium puniceum</name>
    <dbReference type="NCBI Taxonomy" id="29367"/>
    <lineage>
        <taxon>Bacteria</taxon>
        <taxon>Bacillati</taxon>
        <taxon>Bacillota</taxon>
        <taxon>Clostridia</taxon>
        <taxon>Eubacteriales</taxon>
        <taxon>Clostridiaceae</taxon>
        <taxon>Clostridium</taxon>
    </lineage>
</organism>
<dbReference type="InterPro" id="IPR002187">
    <property type="entry name" value="N-reg_PII"/>
</dbReference>
<dbReference type="InterPro" id="IPR015867">
    <property type="entry name" value="N-reg_PII/ATP_PRibTrfase_C"/>
</dbReference>
<evidence type="ECO:0000313" key="2">
    <source>
        <dbReference type="EMBL" id="OOM81871.1"/>
    </source>
</evidence>
<dbReference type="GO" id="GO:0005524">
    <property type="term" value="F:ATP binding"/>
    <property type="evidence" value="ECO:0007669"/>
    <property type="project" value="TreeGrafter"/>
</dbReference>
<dbReference type="GO" id="GO:0005829">
    <property type="term" value="C:cytosol"/>
    <property type="evidence" value="ECO:0007669"/>
    <property type="project" value="TreeGrafter"/>
</dbReference>
<proteinExistence type="inferred from homology"/>
<gene>
    <name evidence="2" type="primary">glnB_1</name>
    <name evidence="2" type="ORF">CLPUN_07330</name>
</gene>
<protein>
    <submittedName>
        <fullName evidence="2">Nitrogen regulatory protein P-II</fullName>
    </submittedName>
</protein>
<dbReference type="SUPFAM" id="SSF54913">
    <property type="entry name" value="GlnB-like"/>
    <property type="match status" value="1"/>
</dbReference>
<dbReference type="RefSeq" id="WP_077846015.1">
    <property type="nucleotide sequence ID" value="NZ_LZZM01000043.1"/>
</dbReference>
<dbReference type="EMBL" id="LZZM01000043">
    <property type="protein sequence ID" value="OOM81871.1"/>
    <property type="molecule type" value="Genomic_DNA"/>
</dbReference>
<comment type="caution">
    <text evidence="2">The sequence shown here is derived from an EMBL/GenBank/DDBJ whole genome shotgun (WGS) entry which is preliminary data.</text>
</comment>
<accession>A0A1S8TVY1</accession>
<dbReference type="InterPro" id="IPR017918">
    <property type="entry name" value="N-reg_PII_CS"/>
</dbReference>
<comment type="similarity">
    <text evidence="1">Belongs to the P(II) protein family.</text>
</comment>
<dbReference type="STRING" id="29367.CLPUN_07330"/>
<dbReference type="PANTHER" id="PTHR30115:SF11">
    <property type="entry name" value="NITROGEN REGULATORY PROTEIN P-II HOMOLOG"/>
    <property type="match status" value="1"/>
</dbReference>
<sequence length="115" mass="12535">MKEIVLIIRPEKLEIVKSILDEYHCGGMTISTAMGCGTQRGSLDGVNEIKGLKTNINLLPKVKVEAVVEDGKVEDIFLAIVEKVSTGNVGDGKVFIRNIEEALRIRTGERGIKAL</sequence>
<dbReference type="Gene3D" id="3.30.70.120">
    <property type="match status" value="1"/>
</dbReference>
<dbReference type="Pfam" id="PF00543">
    <property type="entry name" value="P-II"/>
    <property type="match status" value="1"/>
</dbReference>
<evidence type="ECO:0000256" key="1">
    <source>
        <dbReference type="RuleBase" id="RU003936"/>
    </source>
</evidence>
<reference evidence="2 3" key="1">
    <citation type="submission" date="2016-05" db="EMBL/GenBank/DDBJ databases">
        <title>Microbial solvent formation.</title>
        <authorList>
            <person name="Poehlein A."/>
            <person name="Montoya Solano J.D."/>
            <person name="Flitsch S."/>
            <person name="Krabben P."/>
            <person name="Duerre P."/>
            <person name="Daniel R."/>
        </authorList>
    </citation>
    <scope>NUCLEOTIDE SEQUENCE [LARGE SCALE GENOMIC DNA]</scope>
    <source>
        <strain evidence="2 3">DSM 2619</strain>
    </source>
</reference>